<dbReference type="GO" id="GO:0004521">
    <property type="term" value="F:RNA endonuclease activity"/>
    <property type="evidence" value="ECO:0007669"/>
    <property type="project" value="UniProtKB-UniRule"/>
</dbReference>
<dbReference type="Pfam" id="PF17146">
    <property type="entry name" value="PIN_6"/>
    <property type="match status" value="1"/>
</dbReference>
<evidence type="ECO:0000256" key="5">
    <source>
        <dbReference type="ARBA" id="ARBA00022801"/>
    </source>
</evidence>
<dbReference type="PANTHER" id="PTHR12814:SF2">
    <property type="entry name" value="RNA-BINDING PROTEIN NOB1"/>
    <property type="match status" value="1"/>
</dbReference>
<reference evidence="15" key="1">
    <citation type="submission" date="2025-04" db="UniProtKB">
        <authorList>
            <consortium name="RefSeq"/>
        </authorList>
    </citation>
    <scope>IDENTIFICATION</scope>
    <source>
        <tissue evidence="15">Whole insect</tissue>
    </source>
</reference>
<dbReference type="GO" id="GO:0031981">
    <property type="term" value="C:nuclear lumen"/>
    <property type="evidence" value="ECO:0007669"/>
    <property type="project" value="UniProtKB-ARBA"/>
</dbReference>
<comment type="function">
    <text evidence="8">May play a role in mRNA degradation.</text>
</comment>
<feature type="region of interest" description="Disordered" evidence="10">
    <location>
        <begin position="325"/>
        <end position="359"/>
    </location>
</feature>
<evidence type="ECO:0000256" key="9">
    <source>
        <dbReference type="PIRSR" id="PIRSR037125-1"/>
    </source>
</evidence>
<sequence length="407" mass="46066">MTNNLVKPVSYLVVDTTAFIQNAPLQDVGEKMITCPEVVDEIKNKRQLRRLVVLPYDLIVQDVFPENISIITEFSKKTGDYPSLSATDIKVMALTYQLHKEKSGTEGLRMEPVMQKAEVTTENKALEMNPDVTGFYLPGKTQTSEDNVAGDDQEEYTEEIDQNIEGLDKLDTNDVDNILTPVKDVEESDSEDSNSIEDESDDDSGWITPSNVKTAKQQLNSEIMEENHVEVSCMTTDFAMQNVLRQMNLNVSALDGRLIKQLRTYILRCYACFKTTSVMTHKFCPKCGNNTLKKVAVSLDAQGKMQIHINSKRPLTGRGKKYSLPRIKGGKHPNNPILVADQPMPDNRPTRLARTKTNPLDDDYTAGFSPFVMRDVNSKSAQLCIRPGQEFKYWMKKNPNETRRRKK</sequence>
<evidence type="ECO:0000313" key="14">
    <source>
        <dbReference type="Proteomes" id="UP001652700"/>
    </source>
</evidence>
<evidence type="ECO:0000313" key="13">
    <source>
        <dbReference type="EnsemblMetazoa" id="XP_050506456.1"/>
    </source>
</evidence>
<evidence type="ECO:0000259" key="12">
    <source>
        <dbReference type="Pfam" id="PF17146"/>
    </source>
</evidence>
<dbReference type="InterPro" id="IPR017117">
    <property type="entry name" value="Nob1_euk"/>
</dbReference>
<feature type="binding site" evidence="9">
    <location>
        <position position="284"/>
    </location>
    <ligand>
        <name>Zn(2+)</name>
        <dbReference type="ChEBI" id="CHEBI:29105"/>
    </ligand>
</feature>
<dbReference type="Proteomes" id="UP001652700">
    <property type="component" value="Unplaced"/>
</dbReference>
<feature type="binding site" evidence="9">
    <location>
        <position position="272"/>
    </location>
    <ligand>
        <name>Zn(2+)</name>
        <dbReference type="ChEBI" id="CHEBI:29105"/>
    </ligand>
</feature>
<dbReference type="Pfam" id="PF08772">
    <property type="entry name" value="Zn_ribbon_NOB1"/>
    <property type="match status" value="1"/>
</dbReference>
<comment type="subcellular location">
    <subcellularLocation>
        <location evidence="1 8">Nucleus</location>
    </subcellularLocation>
</comment>
<organism evidence="15">
    <name type="scientific">Diabrotica virgifera virgifera</name>
    <name type="common">western corn rootworm</name>
    <dbReference type="NCBI Taxonomy" id="50390"/>
    <lineage>
        <taxon>Eukaryota</taxon>
        <taxon>Metazoa</taxon>
        <taxon>Ecdysozoa</taxon>
        <taxon>Arthropoda</taxon>
        <taxon>Hexapoda</taxon>
        <taxon>Insecta</taxon>
        <taxon>Pterygota</taxon>
        <taxon>Neoptera</taxon>
        <taxon>Endopterygota</taxon>
        <taxon>Coleoptera</taxon>
        <taxon>Polyphaga</taxon>
        <taxon>Cucujiformia</taxon>
        <taxon>Chrysomeloidea</taxon>
        <taxon>Chrysomelidae</taxon>
        <taxon>Galerucinae</taxon>
        <taxon>Diabroticina</taxon>
        <taxon>Diabroticites</taxon>
        <taxon>Diabrotica</taxon>
    </lineage>
</organism>
<dbReference type="GO" id="GO:0016787">
    <property type="term" value="F:hydrolase activity"/>
    <property type="evidence" value="ECO:0007669"/>
    <property type="project" value="UniProtKB-KW"/>
</dbReference>
<evidence type="ECO:0000256" key="4">
    <source>
        <dbReference type="ARBA" id="ARBA00022723"/>
    </source>
</evidence>
<dbReference type="InterPro" id="IPR014881">
    <property type="entry name" value="NOB1_Zn-bd"/>
</dbReference>
<proteinExistence type="inferred from homology"/>
<feature type="compositionally biased region" description="Acidic residues" evidence="10">
    <location>
        <begin position="186"/>
        <end position="204"/>
    </location>
</feature>
<feature type="binding site" evidence="9">
    <location>
        <position position="287"/>
    </location>
    <ligand>
        <name>Zn(2+)</name>
        <dbReference type="ChEBI" id="CHEBI:29105"/>
    </ligand>
</feature>
<dbReference type="Gene3D" id="3.40.50.1010">
    <property type="entry name" value="5'-nuclease"/>
    <property type="match status" value="1"/>
</dbReference>
<dbReference type="InterPro" id="IPR039907">
    <property type="entry name" value="NOB1"/>
</dbReference>
<dbReference type="CDD" id="cd09876">
    <property type="entry name" value="PIN_Nob1-like"/>
    <property type="match status" value="1"/>
</dbReference>
<keyword evidence="5" id="KW-0378">Hydrolase</keyword>
<evidence type="ECO:0000256" key="10">
    <source>
        <dbReference type="SAM" id="MobiDB-lite"/>
    </source>
</evidence>
<dbReference type="SUPFAM" id="SSF144206">
    <property type="entry name" value="NOB1 zinc finger-like"/>
    <property type="match status" value="1"/>
</dbReference>
<dbReference type="GO" id="GO:0005737">
    <property type="term" value="C:cytoplasm"/>
    <property type="evidence" value="ECO:0007669"/>
    <property type="project" value="UniProtKB-ARBA"/>
</dbReference>
<keyword evidence="3" id="KW-0540">Nuclease</keyword>
<feature type="domain" description="Nin one binding (NOB1) Zn-ribbon-like" evidence="11">
    <location>
        <begin position="259"/>
        <end position="330"/>
    </location>
</feature>
<keyword evidence="14" id="KW-1185">Reference proteome</keyword>
<evidence type="ECO:0000313" key="15">
    <source>
        <dbReference type="RefSeq" id="XP_028147785.1"/>
    </source>
</evidence>
<evidence type="ECO:0000256" key="2">
    <source>
        <dbReference type="ARBA" id="ARBA00005858"/>
    </source>
</evidence>
<dbReference type="GO" id="GO:0030490">
    <property type="term" value="P:maturation of SSU-rRNA"/>
    <property type="evidence" value="ECO:0007669"/>
    <property type="project" value="TreeGrafter"/>
</dbReference>
<dbReference type="RefSeq" id="XP_028147785.1">
    <property type="nucleotide sequence ID" value="XM_028291984.1"/>
</dbReference>
<dbReference type="FunFam" id="3.40.50.1010:FF:000020">
    <property type="entry name" value="20S-pre-rRNA D-site endonuclease NOB1"/>
    <property type="match status" value="1"/>
</dbReference>
<keyword evidence="7 8" id="KW-0539">Nucleus</keyword>
<keyword evidence="6 8" id="KW-0862">Zinc</keyword>
<dbReference type="AlphaFoldDB" id="A0A6P7GV95"/>
<dbReference type="InterPro" id="IPR036283">
    <property type="entry name" value="NOB1_Zf-like_sf"/>
</dbReference>
<accession>A0A6P7GV95</accession>
<dbReference type="GO" id="GO:0046872">
    <property type="term" value="F:metal ion binding"/>
    <property type="evidence" value="ECO:0007669"/>
    <property type="project" value="UniProtKB-UniRule"/>
</dbReference>
<dbReference type="InParanoid" id="A0A6P7GV95"/>
<evidence type="ECO:0000256" key="8">
    <source>
        <dbReference type="PIRNR" id="PIRNR037125"/>
    </source>
</evidence>
<evidence type="ECO:0000256" key="7">
    <source>
        <dbReference type="ARBA" id="ARBA00023242"/>
    </source>
</evidence>
<comment type="similarity">
    <text evidence="2 8">Belongs to the NOB1 family.</text>
</comment>
<gene>
    <name evidence="15" type="primary">LOC114341194</name>
</gene>
<name>A0A6P7GV95_DIAVI</name>
<protein>
    <recommendedName>
        <fullName evidence="8">RNA-binding protein NOB1</fullName>
    </recommendedName>
</protein>
<dbReference type="PANTHER" id="PTHR12814">
    <property type="entry name" value="RNA-BINDING PROTEIN NOB1"/>
    <property type="match status" value="1"/>
</dbReference>
<feature type="region of interest" description="Disordered" evidence="10">
    <location>
        <begin position="181"/>
        <end position="209"/>
    </location>
</feature>
<evidence type="ECO:0000256" key="3">
    <source>
        <dbReference type="ARBA" id="ARBA00022722"/>
    </source>
</evidence>
<dbReference type="InterPro" id="IPR033411">
    <property type="entry name" value="Ribonuclease_PIN"/>
</dbReference>
<dbReference type="EnsemblMetazoa" id="XM_050650499.1">
    <property type="protein sequence ID" value="XP_050506456.1"/>
    <property type="gene ID" value="LOC126884543"/>
</dbReference>
<dbReference type="Gene3D" id="6.20.210.10">
    <property type="entry name" value="Nin one binding (NOB1), Zn-ribbon-like"/>
    <property type="match status" value="1"/>
</dbReference>
<evidence type="ECO:0000256" key="6">
    <source>
        <dbReference type="ARBA" id="ARBA00022833"/>
    </source>
</evidence>
<feature type="binding site" evidence="9">
    <location>
        <position position="269"/>
    </location>
    <ligand>
        <name>Zn(2+)</name>
        <dbReference type="ChEBI" id="CHEBI:29105"/>
    </ligand>
</feature>
<reference evidence="13" key="2">
    <citation type="submission" date="2025-05" db="UniProtKB">
        <authorList>
            <consortium name="EnsemblMetazoa"/>
        </authorList>
    </citation>
    <scope>IDENTIFICATION</scope>
</reference>
<evidence type="ECO:0000256" key="1">
    <source>
        <dbReference type="ARBA" id="ARBA00004123"/>
    </source>
</evidence>
<dbReference type="OrthoDB" id="446759at2759"/>
<dbReference type="FunCoup" id="A0A6P7GV95">
    <property type="interactions" value="1219"/>
</dbReference>
<evidence type="ECO:0000259" key="11">
    <source>
        <dbReference type="Pfam" id="PF08772"/>
    </source>
</evidence>
<keyword evidence="4 8" id="KW-0479">Metal-binding</keyword>
<feature type="domain" description="Ribonuclease PIN" evidence="12">
    <location>
        <begin position="12"/>
        <end position="98"/>
    </location>
</feature>
<dbReference type="PIRSF" id="PIRSF037125">
    <property type="entry name" value="D-site_20S_pre-rRNA_nuclease"/>
    <property type="match status" value="1"/>
</dbReference>
<dbReference type="GO" id="GO:0030688">
    <property type="term" value="C:preribosome, small subunit precursor"/>
    <property type="evidence" value="ECO:0007669"/>
    <property type="project" value="TreeGrafter"/>
</dbReference>